<dbReference type="InterPro" id="IPR011009">
    <property type="entry name" value="Kinase-like_dom_sf"/>
</dbReference>
<dbReference type="EMBL" id="PKSG01000449">
    <property type="protein sequence ID" value="POR35357.1"/>
    <property type="molecule type" value="Genomic_DNA"/>
</dbReference>
<dbReference type="InterPro" id="IPR051678">
    <property type="entry name" value="AGP_Transferase"/>
</dbReference>
<dbReference type="PANTHER" id="PTHR21310">
    <property type="entry name" value="AMINOGLYCOSIDE PHOSPHOTRANSFERASE-RELATED-RELATED"/>
    <property type="match status" value="1"/>
</dbReference>
<dbReference type="AlphaFoldDB" id="A0A2S4KYX4"/>
<dbReference type="STRING" id="94208.A0A2S4KYX4"/>
<dbReference type="GO" id="GO:0016740">
    <property type="term" value="F:transferase activity"/>
    <property type="evidence" value="ECO:0007669"/>
    <property type="project" value="UniProtKB-KW"/>
</dbReference>
<evidence type="ECO:0000259" key="1">
    <source>
        <dbReference type="Pfam" id="PF01636"/>
    </source>
</evidence>
<dbReference type="SUPFAM" id="SSF56112">
    <property type="entry name" value="Protein kinase-like (PK-like)"/>
    <property type="match status" value="1"/>
</dbReference>
<feature type="domain" description="Aminoglycoside phosphotransferase" evidence="1">
    <location>
        <begin position="166"/>
        <end position="356"/>
    </location>
</feature>
<protein>
    <submittedName>
        <fullName evidence="2">Aminoglycoside phosphotransferase</fullName>
    </submittedName>
</protein>
<dbReference type="Proteomes" id="UP000237481">
    <property type="component" value="Unassembled WGS sequence"/>
</dbReference>
<sequence>MTTTFHLPNRAPITYESAAKQDFDVIKRLAHATATENLRKVLQQHEKDIIAVTRHHLRLSPLDSCQVQPQWITGGFNVCIPIQVSGSSFNGSLLLRCPLPHMHAEPYYPGTVDENMRGEIGAYAWMQETALISASRAYTDLASLITPIIRRAVHRIIRYPTLAHFAPNPLRHGLPTAYMIMEYVGSEVGHKLSDTWDQQRQDPTRLGTLCRSLARIMLALSRVPQPKIGSFRFNDNGTITLTNRPLKCSTMILESEGTPRTMRINETYACVEPFVADMIRLHDNRLLSNPSATDEEEDCRSQMAVRALLRAITHQFVQRERRNGPFGVQLTDIHPGNVIVDEDWNITCIFDLGEMCALPLDMVSVPYWLTGRAISGLQGEYLEEFDGIRRRFMGVLEDEEKGIEGSLSRIMHETWESQRFWFWHSLSSVDAAFWLMADHLCPKFQARLSLQVEQVFSQFWCENSDQVVKAKLEDFERYNNKLRLLFDS</sequence>
<keyword evidence="2" id="KW-0808">Transferase</keyword>
<accession>A0A2S4KYX4</accession>
<proteinExistence type="predicted"/>
<keyword evidence="3" id="KW-1185">Reference proteome</keyword>
<dbReference type="PANTHER" id="PTHR21310:SF37">
    <property type="entry name" value="AMINOGLYCOSIDE PHOSPHOTRANSFERASE DOMAIN-CONTAINING PROTEIN"/>
    <property type="match status" value="1"/>
</dbReference>
<evidence type="ECO:0000313" key="2">
    <source>
        <dbReference type="EMBL" id="POR35357.1"/>
    </source>
</evidence>
<name>A0A2S4KYX4_9HYPO</name>
<dbReference type="Pfam" id="PF01636">
    <property type="entry name" value="APH"/>
    <property type="match status" value="1"/>
</dbReference>
<comment type="caution">
    <text evidence="2">The sequence shown here is derived from an EMBL/GenBank/DDBJ whole genome shotgun (WGS) entry which is preliminary data.</text>
</comment>
<evidence type="ECO:0000313" key="3">
    <source>
        <dbReference type="Proteomes" id="UP000237481"/>
    </source>
</evidence>
<organism evidence="2 3">
    <name type="scientific">Tolypocladium paradoxum</name>
    <dbReference type="NCBI Taxonomy" id="94208"/>
    <lineage>
        <taxon>Eukaryota</taxon>
        <taxon>Fungi</taxon>
        <taxon>Dikarya</taxon>
        <taxon>Ascomycota</taxon>
        <taxon>Pezizomycotina</taxon>
        <taxon>Sordariomycetes</taxon>
        <taxon>Hypocreomycetidae</taxon>
        <taxon>Hypocreales</taxon>
        <taxon>Ophiocordycipitaceae</taxon>
        <taxon>Tolypocladium</taxon>
    </lineage>
</organism>
<dbReference type="OrthoDB" id="4921086at2759"/>
<reference evidence="2 3" key="1">
    <citation type="submission" date="2018-01" db="EMBL/GenBank/DDBJ databases">
        <title>Harnessing the power of phylogenomics to disentangle the directionality and signatures of interkingdom host jumping in the parasitic fungal genus Tolypocladium.</title>
        <authorList>
            <person name="Quandt C.A."/>
            <person name="Patterson W."/>
            <person name="Spatafora J.W."/>
        </authorList>
    </citation>
    <scope>NUCLEOTIDE SEQUENCE [LARGE SCALE GENOMIC DNA]</scope>
    <source>
        <strain evidence="2 3">NRBC 100945</strain>
    </source>
</reference>
<dbReference type="InterPro" id="IPR002575">
    <property type="entry name" value="Aminoglycoside_PTrfase"/>
</dbReference>
<gene>
    <name evidence="2" type="ORF">TPAR_04444</name>
</gene>